<keyword evidence="3 10" id="KW-0863">Zinc-finger</keyword>
<evidence type="ECO:0000256" key="9">
    <source>
        <dbReference type="ARBA" id="ARBA00023242"/>
    </source>
</evidence>
<evidence type="ECO:0000259" key="11">
    <source>
        <dbReference type="PROSITE" id="PS51030"/>
    </source>
</evidence>
<name>A0A6G0Y9F8_APHCR</name>
<dbReference type="CDD" id="cd06952">
    <property type="entry name" value="NR_LBD_TR2_like"/>
    <property type="match status" value="1"/>
</dbReference>
<evidence type="ECO:0000256" key="8">
    <source>
        <dbReference type="ARBA" id="ARBA00023170"/>
    </source>
</evidence>
<keyword evidence="4 10" id="KW-0862">Zinc</keyword>
<dbReference type="PROSITE" id="PS00031">
    <property type="entry name" value="NUCLEAR_REC_DBD_1"/>
    <property type="match status" value="1"/>
</dbReference>
<dbReference type="FunFam" id="3.30.50.10:FF:000015">
    <property type="entry name" value="Nuclear receptor subfamily 2, group C, member 1"/>
    <property type="match status" value="1"/>
</dbReference>
<dbReference type="InterPro" id="IPR001723">
    <property type="entry name" value="Nuclear_hrmn_rcpt"/>
</dbReference>
<evidence type="ECO:0000256" key="10">
    <source>
        <dbReference type="RuleBase" id="RU004334"/>
    </source>
</evidence>
<dbReference type="SUPFAM" id="SSF48508">
    <property type="entry name" value="Nuclear receptor ligand-binding domain"/>
    <property type="match status" value="1"/>
</dbReference>
<dbReference type="Gene3D" id="1.10.565.10">
    <property type="entry name" value="Retinoid X Receptor"/>
    <property type="match status" value="1"/>
</dbReference>
<keyword evidence="5 10" id="KW-0805">Transcription regulation</keyword>
<evidence type="ECO:0000256" key="5">
    <source>
        <dbReference type="ARBA" id="ARBA00023015"/>
    </source>
</evidence>
<evidence type="ECO:0000256" key="7">
    <source>
        <dbReference type="ARBA" id="ARBA00023163"/>
    </source>
</evidence>
<feature type="domain" description="Nuclear receptor" evidence="11">
    <location>
        <begin position="26"/>
        <end position="101"/>
    </location>
</feature>
<evidence type="ECO:0000313" key="13">
    <source>
        <dbReference type="EMBL" id="KAF0751560.1"/>
    </source>
</evidence>
<keyword evidence="2 10" id="KW-0479">Metal-binding</keyword>
<evidence type="ECO:0000259" key="12">
    <source>
        <dbReference type="PROSITE" id="PS51843"/>
    </source>
</evidence>
<dbReference type="PROSITE" id="PS51843">
    <property type="entry name" value="NR_LBD"/>
    <property type="match status" value="1"/>
</dbReference>
<evidence type="ECO:0000313" key="14">
    <source>
        <dbReference type="Proteomes" id="UP000478052"/>
    </source>
</evidence>
<dbReference type="InterPro" id="IPR050274">
    <property type="entry name" value="Nuclear_hormone_rcpt_NR2"/>
</dbReference>
<dbReference type="InterPro" id="IPR035500">
    <property type="entry name" value="NHR-like_dom_sf"/>
</dbReference>
<dbReference type="Gene3D" id="3.30.50.10">
    <property type="entry name" value="Erythroid Transcription Factor GATA-1, subunit A"/>
    <property type="match status" value="1"/>
</dbReference>
<accession>A0A6G0Y9F8</accession>
<dbReference type="AlphaFoldDB" id="A0A6G0Y9F8"/>
<dbReference type="SMART" id="SM00430">
    <property type="entry name" value="HOLI"/>
    <property type="match status" value="1"/>
</dbReference>
<evidence type="ECO:0000256" key="6">
    <source>
        <dbReference type="ARBA" id="ARBA00023125"/>
    </source>
</evidence>
<dbReference type="SUPFAM" id="SSF57716">
    <property type="entry name" value="Glucocorticoid receptor-like (DNA-binding domain)"/>
    <property type="match status" value="1"/>
</dbReference>
<evidence type="ECO:0000256" key="4">
    <source>
        <dbReference type="ARBA" id="ARBA00022833"/>
    </source>
</evidence>
<dbReference type="GO" id="GO:0008270">
    <property type="term" value="F:zinc ion binding"/>
    <property type="evidence" value="ECO:0007669"/>
    <property type="project" value="UniProtKB-KW"/>
</dbReference>
<proteinExistence type="inferred from homology"/>
<evidence type="ECO:0000256" key="2">
    <source>
        <dbReference type="ARBA" id="ARBA00022723"/>
    </source>
</evidence>
<dbReference type="InterPro" id="IPR001628">
    <property type="entry name" value="Znf_hrmn_rcpt"/>
</dbReference>
<comment type="caution">
    <text evidence="13">The sequence shown here is derived from an EMBL/GenBank/DDBJ whole genome shotgun (WGS) entry which is preliminary data.</text>
</comment>
<dbReference type="EMBL" id="VUJU01005339">
    <property type="protein sequence ID" value="KAF0751560.1"/>
    <property type="molecule type" value="Genomic_DNA"/>
</dbReference>
<comment type="subcellular location">
    <subcellularLocation>
        <location evidence="1 10">Nucleus</location>
    </subcellularLocation>
</comment>
<dbReference type="Proteomes" id="UP000478052">
    <property type="component" value="Unassembled WGS sequence"/>
</dbReference>
<dbReference type="PROSITE" id="PS51030">
    <property type="entry name" value="NUCLEAR_REC_DBD_2"/>
    <property type="match status" value="1"/>
</dbReference>
<keyword evidence="9 10" id="KW-0539">Nucleus</keyword>
<dbReference type="GO" id="GO:0005634">
    <property type="term" value="C:nucleus"/>
    <property type="evidence" value="ECO:0007669"/>
    <property type="project" value="UniProtKB-SubCell"/>
</dbReference>
<dbReference type="InterPro" id="IPR048246">
    <property type="entry name" value="NR2C1/2-like_LBD"/>
</dbReference>
<dbReference type="PANTHER" id="PTHR24083">
    <property type="entry name" value="NUCLEAR HORMONE RECEPTOR"/>
    <property type="match status" value="1"/>
</dbReference>
<protein>
    <submittedName>
        <fullName evidence="13">Nuclear receptor subfamily 2 group C member 1-A-like</fullName>
    </submittedName>
</protein>
<dbReference type="GO" id="GO:0043565">
    <property type="term" value="F:sequence-specific DNA binding"/>
    <property type="evidence" value="ECO:0007669"/>
    <property type="project" value="InterPro"/>
</dbReference>
<dbReference type="SMART" id="SM00399">
    <property type="entry name" value="ZnF_C4"/>
    <property type="match status" value="1"/>
</dbReference>
<evidence type="ECO:0000256" key="3">
    <source>
        <dbReference type="ARBA" id="ARBA00022771"/>
    </source>
</evidence>
<feature type="domain" description="NR LBD" evidence="12">
    <location>
        <begin position="244"/>
        <end position="478"/>
    </location>
</feature>
<comment type="similarity">
    <text evidence="10">Belongs to the nuclear hormone receptor family.</text>
</comment>
<dbReference type="Pfam" id="PF00105">
    <property type="entry name" value="zf-C4"/>
    <property type="match status" value="1"/>
</dbReference>
<keyword evidence="7 10" id="KW-0804">Transcription</keyword>
<dbReference type="PRINTS" id="PR00047">
    <property type="entry name" value="STROIDFINGER"/>
</dbReference>
<keyword evidence="14" id="KW-1185">Reference proteome</keyword>
<sequence>MLYDYTIMNIDDMIGNEKMHSFCLPVESCVVCGDRASGRHYGAISCEGCKGFFKRSIRKQLGYQCRGTKMCEVTKNHRNRCQYCRLQKCLSMGMRSDSVQHERKPVTDRIESIHNMSTSPDNNNIPTFSYANNTFIKNEMPFIKNDMHYIKTEIPYTGNRSVYNDQAALNLLQTSNENDSSIRNQNYMDYYMAEDEESSVSHSPNNEQDIKPFNQDNKSLLVLTLDSMTNATQQNSNGTDSSYEVEVQSNIVLDISEDVMPTVNINFPFQSPSPKYAYLNLHFICESASRLLFLSINWVQSLPVFQLLTFEVQVSLLKNSWSQLFILGLTQCAQALSLIPVLSSMITHLQNDEIHNTSNSSKAKELIDYLNRIQDYITEMENIEVNEVEYAYLKLICLFNTDNPSERQQLYKLQEKAVKELKQHLIKECNDEHRIAILLLRLPTLRSLQPNIIEEIFFSSLLGSFQIDAVIPQILKLKCSNTGKYIITYDSLYIRGSQTVNCDRPVDRGQSQSRSYITNNMKILFLKTMFHNNYG</sequence>
<dbReference type="Pfam" id="PF00104">
    <property type="entry name" value="Hormone_recep"/>
    <property type="match status" value="1"/>
</dbReference>
<reference evidence="13 14" key="1">
    <citation type="submission" date="2019-08" db="EMBL/GenBank/DDBJ databases">
        <title>Whole genome of Aphis craccivora.</title>
        <authorList>
            <person name="Voronova N.V."/>
            <person name="Shulinski R.S."/>
            <person name="Bandarenka Y.V."/>
            <person name="Zhorov D.G."/>
            <person name="Warner D."/>
        </authorList>
    </citation>
    <scope>NUCLEOTIDE SEQUENCE [LARGE SCALE GENOMIC DNA]</scope>
    <source>
        <strain evidence="13">180601</strain>
        <tissue evidence="13">Whole Body</tissue>
    </source>
</reference>
<gene>
    <name evidence="13" type="ORF">FWK35_00026293</name>
</gene>
<dbReference type="OrthoDB" id="40902at2759"/>
<keyword evidence="6 10" id="KW-0238">DNA-binding</keyword>
<dbReference type="InterPro" id="IPR000536">
    <property type="entry name" value="Nucl_hrmn_rcpt_lig-bd"/>
</dbReference>
<organism evidence="13 14">
    <name type="scientific">Aphis craccivora</name>
    <name type="common">Cowpea aphid</name>
    <dbReference type="NCBI Taxonomy" id="307492"/>
    <lineage>
        <taxon>Eukaryota</taxon>
        <taxon>Metazoa</taxon>
        <taxon>Ecdysozoa</taxon>
        <taxon>Arthropoda</taxon>
        <taxon>Hexapoda</taxon>
        <taxon>Insecta</taxon>
        <taxon>Pterygota</taxon>
        <taxon>Neoptera</taxon>
        <taxon>Paraneoptera</taxon>
        <taxon>Hemiptera</taxon>
        <taxon>Sternorrhyncha</taxon>
        <taxon>Aphidomorpha</taxon>
        <taxon>Aphidoidea</taxon>
        <taxon>Aphididae</taxon>
        <taxon>Aphidini</taxon>
        <taxon>Aphis</taxon>
        <taxon>Aphis</taxon>
    </lineage>
</organism>
<dbReference type="InterPro" id="IPR013088">
    <property type="entry name" value="Znf_NHR/GATA"/>
</dbReference>
<keyword evidence="8 10" id="KW-0675">Receptor</keyword>
<dbReference type="GO" id="GO:0003700">
    <property type="term" value="F:DNA-binding transcription factor activity"/>
    <property type="evidence" value="ECO:0007669"/>
    <property type="project" value="InterPro"/>
</dbReference>
<dbReference type="PRINTS" id="PR00398">
    <property type="entry name" value="STRDHORMONER"/>
</dbReference>
<evidence type="ECO:0000256" key="1">
    <source>
        <dbReference type="ARBA" id="ARBA00004123"/>
    </source>
</evidence>